<dbReference type="Proteomes" id="UP001217325">
    <property type="component" value="Unassembled WGS sequence"/>
</dbReference>
<dbReference type="RefSeq" id="WP_275232338.1">
    <property type="nucleotide sequence ID" value="NZ_JARDXE010000017.1"/>
</dbReference>
<reference evidence="1" key="1">
    <citation type="submission" date="2023-02" db="EMBL/GenBank/DDBJ databases">
        <title>A novel hydrolase synthesized by Rhodococcus erythropolis HQ is responsible for the detoxification of Zearalenone.</title>
        <authorList>
            <person name="Hu J."/>
            <person name="Xu J."/>
        </authorList>
    </citation>
    <scope>NUCLEOTIDE SEQUENCE</scope>
    <source>
        <strain evidence="1">HQ</strain>
    </source>
</reference>
<name>A0AAW6LPL3_RHOSG</name>
<evidence type="ECO:0000313" key="2">
    <source>
        <dbReference type="Proteomes" id="UP001217325"/>
    </source>
</evidence>
<dbReference type="AlphaFoldDB" id="A0AAW6LPL3"/>
<organism evidence="1 2">
    <name type="scientific">Rhodococcus qingshengii</name>
    <dbReference type="NCBI Taxonomy" id="334542"/>
    <lineage>
        <taxon>Bacteria</taxon>
        <taxon>Bacillati</taxon>
        <taxon>Actinomycetota</taxon>
        <taxon>Actinomycetes</taxon>
        <taxon>Mycobacteriales</taxon>
        <taxon>Nocardiaceae</taxon>
        <taxon>Rhodococcus</taxon>
        <taxon>Rhodococcus erythropolis group</taxon>
    </lineage>
</organism>
<proteinExistence type="predicted"/>
<evidence type="ECO:0000313" key="1">
    <source>
        <dbReference type="EMBL" id="MDE8648101.1"/>
    </source>
</evidence>
<protein>
    <submittedName>
        <fullName evidence="1">Uncharacterized protein</fullName>
    </submittedName>
</protein>
<accession>A0AAW6LPL3</accession>
<sequence>MSDPFWDEINRKLDRVESATTADSVIEILGKDGDYLVDGDAFFAGSGGDRPLFDALWKAGWHMIWSEASYFYVVQNNAGELMTYIEGDVYRGDKRPDSAR</sequence>
<gene>
    <name evidence="1" type="ORF">PXH69_24345</name>
</gene>
<dbReference type="EMBL" id="JARDXE010000017">
    <property type="protein sequence ID" value="MDE8648101.1"/>
    <property type="molecule type" value="Genomic_DNA"/>
</dbReference>
<comment type="caution">
    <text evidence="1">The sequence shown here is derived from an EMBL/GenBank/DDBJ whole genome shotgun (WGS) entry which is preliminary data.</text>
</comment>